<accession>A0A7J7NS87</accession>
<keyword evidence="4" id="KW-0804">Transcription</keyword>
<organism evidence="8 9">
    <name type="scientific">Kingdonia uniflora</name>
    <dbReference type="NCBI Taxonomy" id="39325"/>
    <lineage>
        <taxon>Eukaryota</taxon>
        <taxon>Viridiplantae</taxon>
        <taxon>Streptophyta</taxon>
        <taxon>Embryophyta</taxon>
        <taxon>Tracheophyta</taxon>
        <taxon>Spermatophyta</taxon>
        <taxon>Magnoliopsida</taxon>
        <taxon>Ranunculales</taxon>
        <taxon>Circaeasteraceae</taxon>
        <taxon>Kingdonia</taxon>
    </lineage>
</organism>
<keyword evidence="5" id="KW-0539">Nucleus</keyword>
<comment type="subcellular location">
    <subcellularLocation>
        <location evidence="1">Nucleus</location>
    </subcellularLocation>
</comment>
<dbReference type="GO" id="GO:0000978">
    <property type="term" value="F:RNA polymerase II cis-regulatory region sequence-specific DNA binding"/>
    <property type="evidence" value="ECO:0007669"/>
    <property type="project" value="TreeGrafter"/>
</dbReference>
<reference evidence="8 9" key="1">
    <citation type="journal article" date="2020" name="IScience">
        <title>Genome Sequencing of the Endangered Kingdonia uniflora (Circaeasteraceae, Ranunculales) Reveals Potential Mechanisms of Evolutionary Specialization.</title>
        <authorList>
            <person name="Sun Y."/>
            <person name="Deng T."/>
            <person name="Zhang A."/>
            <person name="Moore M.J."/>
            <person name="Landis J.B."/>
            <person name="Lin N."/>
            <person name="Zhang H."/>
            <person name="Zhang X."/>
            <person name="Huang J."/>
            <person name="Zhang X."/>
            <person name="Sun H."/>
            <person name="Wang H."/>
        </authorList>
    </citation>
    <scope>NUCLEOTIDE SEQUENCE [LARGE SCALE GENOMIC DNA]</scope>
    <source>
        <strain evidence="8">TB1705</strain>
        <tissue evidence="8">Leaf</tissue>
    </source>
</reference>
<dbReference type="Gene3D" id="4.10.280.10">
    <property type="entry name" value="Helix-loop-helix DNA-binding domain"/>
    <property type="match status" value="1"/>
</dbReference>
<dbReference type="PANTHER" id="PTHR16223:SF177">
    <property type="entry name" value="TRANSCRIPTION FACTOR BHLH129"/>
    <property type="match status" value="1"/>
</dbReference>
<sequence length="345" mass="37355">MYPSSHRSITGPGNLTRYVSAPGSLITSVVNSVIGNQDEFSTVGSESMMSHRYYNNSGGDSVATESSCKHESYENGERVGTPSSNSGGFLNQVDVGDLNGNGLRGVGSSPLFRHSSSPAGFFNRIMLDNGFSVTRGVGSYSPQAGPSRHGIANGRLKSQLSFTTQDSLSQISEMNESAMDGSSSDDTPGNGGQSYVSGSFTMNQWDDSNTIMFSPPPCKRSKNANGEVVVSLNDIESQTQYGLPRSIEMANVEKLLQMQQDSVPCKIRAKRGFATHPRSIAERERRTRISEKLRKLQELVPNMDKQTSTADMLDLAVQHIKGLQGEVQKLNKDIENCNCGCKKTT</sequence>
<dbReference type="InterPro" id="IPR011598">
    <property type="entry name" value="bHLH_dom"/>
</dbReference>
<proteinExistence type="predicted"/>
<evidence type="ECO:0000256" key="1">
    <source>
        <dbReference type="ARBA" id="ARBA00004123"/>
    </source>
</evidence>
<dbReference type="GO" id="GO:0000981">
    <property type="term" value="F:DNA-binding transcription factor activity, RNA polymerase II-specific"/>
    <property type="evidence" value="ECO:0007669"/>
    <property type="project" value="TreeGrafter"/>
</dbReference>
<keyword evidence="3" id="KW-0238">DNA-binding</keyword>
<feature type="domain" description="BHLH" evidence="7">
    <location>
        <begin position="273"/>
        <end position="323"/>
    </location>
</feature>
<evidence type="ECO:0000313" key="8">
    <source>
        <dbReference type="EMBL" id="KAF6170046.1"/>
    </source>
</evidence>
<name>A0A7J7NS87_9MAGN</name>
<evidence type="ECO:0000256" key="4">
    <source>
        <dbReference type="ARBA" id="ARBA00023163"/>
    </source>
</evidence>
<keyword evidence="2" id="KW-0805">Transcription regulation</keyword>
<dbReference type="PANTHER" id="PTHR16223">
    <property type="entry name" value="TRANSCRIPTION FACTOR BHLH83-RELATED"/>
    <property type="match status" value="1"/>
</dbReference>
<evidence type="ECO:0000256" key="3">
    <source>
        <dbReference type="ARBA" id="ARBA00023125"/>
    </source>
</evidence>
<dbReference type="FunFam" id="4.10.280.10:FF:000021">
    <property type="entry name" value="Transcription factor bHLH130 family"/>
    <property type="match status" value="1"/>
</dbReference>
<dbReference type="SUPFAM" id="SSF47459">
    <property type="entry name" value="HLH, helix-loop-helix DNA-binding domain"/>
    <property type="match status" value="1"/>
</dbReference>
<dbReference type="SMART" id="SM00353">
    <property type="entry name" value="HLH"/>
    <property type="match status" value="1"/>
</dbReference>
<dbReference type="Proteomes" id="UP000541444">
    <property type="component" value="Unassembled WGS sequence"/>
</dbReference>
<dbReference type="PROSITE" id="PS50888">
    <property type="entry name" value="BHLH"/>
    <property type="match status" value="1"/>
</dbReference>
<dbReference type="GO" id="GO:0046983">
    <property type="term" value="F:protein dimerization activity"/>
    <property type="evidence" value="ECO:0007669"/>
    <property type="project" value="InterPro"/>
</dbReference>
<dbReference type="InterPro" id="IPR045239">
    <property type="entry name" value="bHLH95_bHLH"/>
</dbReference>
<protein>
    <recommendedName>
        <fullName evidence="7">BHLH domain-containing protein</fullName>
    </recommendedName>
</protein>
<dbReference type="CDD" id="cd11393">
    <property type="entry name" value="bHLH_AtbHLH_like"/>
    <property type="match status" value="1"/>
</dbReference>
<dbReference type="EMBL" id="JACGCM010000620">
    <property type="protein sequence ID" value="KAF6170046.1"/>
    <property type="molecule type" value="Genomic_DNA"/>
</dbReference>
<evidence type="ECO:0000256" key="6">
    <source>
        <dbReference type="SAM" id="MobiDB-lite"/>
    </source>
</evidence>
<evidence type="ECO:0000256" key="5">
    <source>
        <dbReference type="ARBA" id="ARBA00023242"/>
    </source>
</evidence>
<keyword evidence="9" id="KW-1185">Reference proteome</keyword>
<feature type="region of interest" description="Disordered" evidence="6">
    <location>
        <begin position="175"/>
        <end position="200"/>
    </location>
</feature>
<dbReference type="GO" id="GO:0005634">
    <property type="term" value="C:nucleus"/>
    <property type="evidence" value="ECO:0007669"/>
    <property type="project" value="UniProtKB-SubCell"/>
</dbReference>
<dbReference type="InterPro" id="IPR045843">
    <property type="entry name" value="IND-like"/>
</dbReference>
<dbReference type="OrthoDB" id="2019494at2759"/>
<dbReference type="AlphaFoldDB" id="A0A7J7NS87"/>
<evidence type="ECO:0000256" key="2">
    <source>
        <dbReference type="ARBA" id="ARBA00023015"/>
    </source>
</evidence>
<dbReference type="InterPro" id="IPR036638">
    <property type="entry name" value="HLH_DNA-bd_sf"/>
</dbReference>
<dbReference type="Pfam" id="PF00010">
    <property type="entry name" value="HLH"/>
    <property type="match status" value="1"/>
</dbReference>
<evidence type="ECO:0000313" key="9">
    <source>
        <dbReference type="Proteomes" id="UP000541444"/>
    </source>
</evidence>
<gene>
    <name evidence="8" type="ORF">GIB67_042851</name>
</gene>
<comment type="caution">
    <text evidence="8">The sequence shown here is derived from an EMBL/GenBank/DDBJ whole genome shotgun (WGS) entry which is preliminary data.</text>
</comment>
<evidence type="ECO:0000259" key="7">
    <source>
        <dbReference type="PROSITE" id="PS50888"/>
    </source>
</evidence>